<accession>A0A0F9GR07</accession>
<organism evidence="1">
    <name type="scientific">marine sediment metagenome</name>
    <dbReference type="NCBI Taxonomy" id="412755"/>
    <lineage>
        <taxon>unclassified sequences</taxon>
        <taxon>metagenomes</taxon>
        <taxon>ecological metagenomes</taxon>
    </lineage>
</organism>
<evidence type="ECO:0000313" key="1">
    <source>
        <dbReference type="EMBL" id="KKL65522.1"/>
    </source>
</evidence>
<proteinExistence type="predicted"/>
<dbReference type="AlphaFoldDB" id="A0A0F9GR07"/>
<protein>
    <submittedName>
        <fullName evidence="1">Uncharacterized protein</fullName>
    </submittedName>
</protein>
<dbReference type="EMBL" id="LAZR01027505">
    <property type="protein sequence ID" value="KKL65522.1"/>
    <property type="molecule type" value="Genomic_DNA"/>
</dbReference>
<reference evidence="1" key="1">
    <citation type="journal article" date="2015" name="Nature">
        <title>Complex archaea that bridge the gap between prokaryotes and eukaryotes.</title>
        <authorList>
            <person name="Spang A."/>
            <person name="Saw J.H."/>
            <person name="Jorgensen S.L."/>
            <person name="Zaremba-Niedzwiedzka K."/>
            <person name="Martijn J."/>
            <person name="Lind A.E."/>
            <person name="van Eijk R."/>
            <person name="Schleper C."/>
            <person name="Guy L."/>
            <person name="Ettema T.J."/>
        </authorList>
    </citation>
    <scope>NUCLEOTIDE SEQUENCE</scope>
</reference>
<sequence>MDGGDFSIMPFWTPDLTGVVTKTADYTATDADRLILVDASGGAITITLPATTDIGGREHIIKKTDTSSNQVTITSTSNIDGVPNQILDEQYEAIKVKAGTAEWHATHTIDKDIVVYEDVVVTHNGQVVYN</sequence>
<name>A0A0F9GR07_9ZZZZ</name>
<comment type="caution">
    <text evidence="1">The sequence shown here is derived from an EMBL/GenBank/DDBJ whole genome shotgun (WGS) entry which is preliminary data.</text>
</comment>
<gene>
    <name evidence="1" type="ORF">LCGC14_2154150</name>
</gene>